<dbReference type="GeneID" id="36347717"/>
<organism evidence="1 2">
    <name type="scientific">Trichoderma gamsii</name>
    <dbReference type="NCBI Taxonomy" id="398673"/>
    <lineage>
        <taxon>Eukaryota</taxon>
        <taxon>Fungi</taxon>
        <taxon>Dikarya</taxon>
        <taxon>Ascomycota</taxon>
        <taxon>Pezizomycotina</taxon>
        <taxon>Sordariomycetes</taxon>
        <taxon>Hypocreomycetidae</taxon>
        <taxon>Hypocreales</taxon>
        <taxon>Hypocreaceae</taxon>
        <taxon>Trichoderma</taxon>
    </lineage>
</organism>
<dbReference type="AlphaFoldDB" id="A0A2P4ZGV9"/>
<keyword evidence="2" id="KW-1185">Reference proteome</keyword>
<evidence type="ECO:0000313" key="1">
    <source>
        <dbReference type="EMBL" id="PON23522.1"/>
    </source>
</evidence>
<sequence length="71" mass="8100">MTIDAKYVTWHFIRPSCLNPPSLSFALGIEELLRLKPDKNLFVLLYCTECRATFKGHPGQCVGCARNARTW</sequence>
<dbReference type="RefSeq" id="XP_024405123.1">
    <property type="nucleotide sequence ID" value="XM_024550158.1"/>
</dbReference>
<reference evidence="1 2" key="1">
    <citation type="journal article" date="2016" name="Genome Announc.">
        <title>Draft Whole-Genome Sequence of Trichoderma gamsii T6085, a Promising Biocontrol Agent of Fusarium Head Blight on Wheat.</title>
        <authorList>
            <person name="Baroncelli R."/>
            <person name="Zapparata A."/>
            <person name="Piaggeschi G."/>
            <person name="Sarrocco S."/>
            <person name="Vannacci G."/>
        </authorList>
    </citation>
    <scope>NUCLEOTIDE SEQUENCE [LARGE SCALE GENOMIC DNA]</scope>
    <source>
        <strain evidence="1 2">T6085</strain>
    </source>
</reference>
<dbReference type="EMBL" id="JPDN02000029">
    <property type="protein sequence ID" value="PON23522.1"/>
    <property type="molecule type" value="Genomic_DNA"/>
</dbReference>
<protein>
    <submittedName>
        <fullName evidence="1">Uncharacterized protein</fullName>
    </submittedName>
</protein>
<evidence type="ECO:0000313" key="2">
    <source>
        <dbReference type="Proteomes" id="UP000054821"/>
    </source>
</evidence>
<proteinExistence type="predicted"/>
<accession>A0A2P4ZGV9</accession>
<name>A0A2P4ZGV9_9HYPO</name>
<comment type="caution">
    <text evidence="1">The sequence shown here is derived from an EMBL/GenBank/DDBJ whole genome shotgun (WGS) entry which is preliminary data.</text>
</comment>
<gene>
    <name evidence="1" type="ORF">TGAM01_v207756</name>
</gene>
<dbReference type="Proteomes" id="UP000054821">
    <property type="component" value="Unassembled WGS sequence"/>
</dbReference>